<organism evidence="3 4">
    <name type="scientific">Aristolochia fimbriata</name>
    <name type="common">White veined hardy Dutchman's pipe vine</name>
    <dbReference type="NCBI Taxonomy" id="158543"/>
    <lineage>
        <taxon>Eukaryota</taxon>
        <taxon>Viridiplantae</taxon>
        <taxon>Streptophyta</taxon>
        <taxon>Embryophyta</taxon>
        <taxon>Tracheophyta</taxon>
        <taxon>Spermatophyta</taxon>
        <taxon>Magnoliopsida</taxon>
        <taxon>Magnoliidae</taxon>
        <taxon>Piperales</taxon>
        <taxon>Aristolochiaceae</taxon>
        <taxon>Aristolochia</taxon>
    </lineage>
</organism>
<dbReference type="FunFam" id="1.25.40.10:FF:000682">
    <property type="entry name" value="Pentatricopeptide repeat-containing protein At3g16610"/>
    <property type="match status" value="1"/>
</dbReference>
<dbReference type="Pfam" id="PF13041">
    <property type="entry name" value="PPR_2"/>
    <property type="match status" value="3"/>
</dbReference>
<evidence type="ECO:0000256" key="1">
    <source>
        <dbReference type="ARBA" id="ARBA00022737"/>
    </source>
</evidence>
<evidence type="ECO:0000313" key="3">
    <source>
        <dbReference type="EMBL" id="KAG9443449.1"/>
    </source>
</evidence>
<gene>
    <name evidence="3" type="ORF">H6P81_014789</name>
</gene>
<evidence type="ECO:0008006" key="5">
    <source>
        <dbReference type="Google" id="ProtNLM"/>
    </source>
</evidence>
<feature type="repeat" description="PPR" evidence="2">
    <location>
        <begin position="499"/>
        <end position="533"/>
    </location>
</feature>
<dbReference type="Proteomes" id="UP000825729">
    <property type="component" value="Unassembled WGS sequence"/>
</dbReference>
<dbReference type="FunFam" id="1.25.40.10:FF:001093">
    <property type="entry name" value="Pentatricopeptide repeat-containing protein At2g34400"/>
    <property type="match status" value="1"/>
</dbReference>
<feature type="repeat" description="PPR" evidence="2">
    <location>
        <begin position="318"/>
        <end position="352"/>
    </location>
</feature>
<keyword evidence="4" id="KW-1185">Reference proteome</keyword>
<dbReference type="NCBIfam" id="TIGR00756">
    <property type="entry name" value="PPR"/>
    <property type="match status" value="5"/>
</dbReference>
<dbReference type="GO" id="GO:0009451">
    <property type="term" value="P:RNA modification"/>
    <property type="evidence" value="ECO:0007669"/>
    <property type="project" value="InterPro"/>
</dbReference>
<dbReference type="InterPro" id="IPR011990">
    <property type="entry name" value="TPR-like_helical_dom_sf"/>
</dbReference>
<name>A0AAV7E3Q5_ARIFI</name>
<evidence type="ECO:0000256" key="2">
    <source>
        <dbReference type="PROSITE-ProRule" id="PRU00708"/>
    </source>
</evidence>
<feature type="repeat" description="PPR" evidence="2">
    <location>
        <begin position="634"/>
        <end position="668"/>
    </location>
</feature>
<reference evidence="3 4" key="1">
    <citation type="submission" date="2021-07" db="EMBL/GenBank/DDBJ databases">
        <title>The Aristolochia fimbriata genome: insights into angiosperm evolution, floral development and chemical biosynthesis.</title>
        <authorList>
            <person name="Jiao Y."/>
        </authorList>
    </citation>
    <scope>NUCLEOTIDE SEQUENCE [LARGE SCALE GENOMIC DNA]</scope>
    <source>
        <strain evidence="3">IBCAS-2021</strain>
        <tissue evidence="3">Leaf</tissue>
    </source>
</reference>
<dbReference type="AlphaFoldDB" id="A0AAV7E3Q5"/>
<sequence>MSSFLKRVLLLQMSQNVLVWNQNLQSYFKQGFYEKVVNLYRQLRRDGFSPNASTFPSVIGSCTSLSHLRVGEQIHACVLQVGCESDQYVVSSLINMYVKSQKIEIAQALFEETSKRNVASWTALIQGYSRFGRSRQAFEMFHWMQQEDGIRPNGVTIVSLIPACAHLGDGEAIHGYAIKMGLELDSLVATSLVDMYLKFGVVRSGTQVFHGLEDKNEVSWFVLVSGLSRNGFIDYAISIIGTMLSEMNMIIDSTSLINLVSACASLGDLKHGMWAHTYIIKTGVGMDSFLGTALLNMYAKCGHLGHSHRLFKELPELTLVSWNAIMHSHARLGCLEDVIIMFQQLIQAGFTPDSVTVRSCLLALVSSSCYQRKSLLGECFHSLSMKYGFLDAEIETCNAVMDFYVKTGNLKDAEELFFWIGDRRDTVSWNCLMNGYAQNGYVKNSLVLFSQMQVEQVQTDCFTLSIVLSACACIGHQSLGEFIHGVLMKQGYFYFVAKDPFVVTALVDMYSKCGDVGSAYRVFSEMHIRDTATWNAMAAGFGLNGCFREVIALFYDYLQVSKRQCPVSEFAVGTVVSACASLGSLEGGRCLHGFVLKNGLEVDPNVGNAVLNMYSKCGVLRDAELYFNQMEVKDTASWTTMISGYGMNGKVNDAVALFEKMTEKKIGANRITFLELLGACSHGGLVKEGWRYFQEMSSIYNIEPQREHFCCVVDLLGRAGHLYEAYLLIRSMKAPPDAAIWGALLSACSIYGELELAQIASLELSRVDMSKQSSYFVLQSNAYAAGEFWEKAARVREHATIDSITGRKKPTGWSHIEIR</sequence>
<dbReference type="PANTHER" id="PTHR47926">
    <property type="entry name" value="PENTATRICOPEPTIDE REPEAT-CONTAINING PROTEIN"/>
    <property type="match status" value="1"/>
</dbReference>
<dbReference type="PANTHER" id="PTHR47926:SF500">
    <property type="entry name" value="REPEAT-CONTAINING PROTEIN, PUTATIVE-RELATED"/>
    <property type="match status" value="1"/>
</dbReference>
<dbReference type="GO" id="GO:0003723">
    <property type="term" value="F:RNA binding"/>
    <property type="evidence" value="ECO:0007669"/>
    <property type="project" value="InterPro"/>
</dbReference>
<accession>A0AAV7E3Q5</accession>
<comment type="caution">
    <text evidence="3">The sequence shown here is derived from an EMBL/GenBank/DDBJ whole genome shotgun (WGS) entry which is preliminary data.</text>
</comment>
<feature type="repeat" description="PPR" evidence="2">
    <location>
        <begin position="16"/>
        <end position="50"/>
    </location>
</feature>
<protein>
    <recommendedName>
        <fullName evidence="5">Pentatricopeptide repeat-containing protein</fullName>
    </recommendedName>
</protein>
<proteinExistence type="predicted"/>
<dbReference type="EMBL" id="JAINDJ010000006">
    <property type="protein sequence ID" value="KAG9443449.1"/>
    <property type="molecule type" value="Genomic_DNA"/>
</dbReference>
<feature type="repeat" description="PPR" evidence="2">
    <location>
        <begin position="117"/>
        <end position="152"/>
    </location>
</feature>
<dbReference type="Pfam" id="PF01535">
    <property type="entry name" value="PPR"/>
    <property type="match status" value="8"/>
</dbReference>
<feature type="repeat" description="PPR" evidence="2">
    <location>
        <begin position="425"/>
        <end position="459"/>
    </location>
</feature>
<keyword evidence="1" id="KW-0677">Repeat</keyword>
<dbReference type="PROSITE" id="PS51375">
    <property type="entry name" value="PPR"/>
    <property type="match status" value="6"/>
</dbReference>
<dbReference type="InterPro" id="IPR046960">
    <property type="entry name" value="PPR_At4g14850-like_plant"/>
</dbReference>
<dbReference type="FunFam" id="1.25.40.10:FF:000381">
    <property type="entry name" value="Pentatricopeptide repeat-containing protein"/>
    <property type="match status" value="1"/>
</dbReference>
<dbReference type="InterPro" id="IPR002885">
    <property type="entry name" value="PPR_rpt"/>
</dbReference>
<dbReference type="Gene3D" id="1.25.40.10">
    <property type="entry name" value="Tetratricopeptide repeat domain"/>
    <property type="match status" value="6"/>
</dbReference>
<evidence type="ECO:0000313" key="4">
    <source>
        <dbReference type="Proteomes" id="UP000825729"/>
    </source>
</evidence>